<dbReference type="InterPro" id="IPR049383">
    <property type="entry name" value="UbiD-like_N"/>
</dbReference>
<proteinExistence type="inferred from homology"/>
<dbReference type="Pfam" id="PF20695">
    <property type="entry name" value="UbiD_N"/>
    <property type="match status" value="1"/>
</dbReference>
<evidence type="ECO:0000313" key="5">
    <source>
        <dbReference type="EMBL" id="AIF15129.1"/>
    </source>
</evidence>
<dbReference type="Pfam" id="PF20696">
    <property type="entry name" value="UbiD_C"/>
    <property type="match status" value="1"/>
</dbReference>
<reference evidence="5" key="1">
    <citation type="journal article" date="2014" name="Genome Biol. Evol.">
        <title>Pangenome evidence for extensive interdomain horizontal transfer affecting lineage core and shell genes in uncultured planktonic thaumarchaeota and euryarchaeota.</title>
        <authorList>
            <person name="Deschamps P."/>
            <person name="Zivanovic Y."/>
            <person name="Moreira D."/>
            <person name="Rodriguez-Valera F."/>
            <person name="Lopez-Garcia P."/>
        </authorList>
    </citation>
    <scope>NUCLEOTIDE SEQUENCE</scope>
</reference>
<dbReference type="PANTHER" id="PTHR30108">
    <property type="entry name" value="3-OCTAPRENYL-4-HYDROXYBENZOATE CARBOXY-LYASE-RELATED"/>
    <property type="match status" value="1"/>
</dbReference>
<feature type="domain" description="3-octaprenyl-4-hydroxybenzoate carboxy-lyase-like N-terminal" evidence="3">
    <location>
        <begin position="12"/>
        <end position="89"/>
    </location>
</feature>
<dbReference type="InterPro" id="IPR002830">
    <property type="entry name" value="UbiD"/>
</dbReference>
<evidence type="ECO:0000259" key="3">
    <source>
        <dbReference type="Pfam" id="PF20695"/>
    </source>
</evidence>
<sequence>MVWKRLSGYVRSLEESDDILRIPDPVDVELEAGCFADRFVKRGGPAIKFEQPRLSDGSISEFPLLMNLYGTTDRTYRALGVEEPKEIGEGMVALMKPDVGGILKAPWTGVGLAMRGMSMAPRKVSKGACQQVVMEEPDVTRLPIPRTWPEDAGPFMTLPLVVTADPDTGAHNMGMYRSQVFGPREVGLHWQAHKHGADHADAATGRMPVAICLGGPPGLTFSAISPLPDNLSEYEFAGLLSGKRLTITKCATSDLWVPAECDVVIEGYTVPGETRLEGPFGDHFGYYSLAEPYPVMHVTRITHRRDAMVPMTIVGTPPMEDGYLGEAIGDAFLPVLRFQHRDLVDLFLPLETGFHNLAIVASKQRYPRQARKTALGLLGAGQLMFQKVTVVVDENHPVKDLDALLDAIDYRVHIPEDLVFLRGMVADTLAHAAPWDNIHDKLIIDASTPPEGDPHSKLPEQAGCPESLEISASAVKGVVQARMLRSSMLVVTTNIEGGPKPESSMEMTSEEGAARQREVIREICDAIWSLEAAHNLRWLFITDDDAYLASDDWRRHLLWQLFCRFDVGRDLHFDEGGGRVAWDATAPIPSNKGPIPVRRWPGVTIHDPEVAERVDAWLAEGGY</sequence>
<keyword evidence="5" id="KW-0456">Lyase</keyword>
<dbReference type="InterPro" id="IPR049381">
    <property type="entry name" value="UbiD-like_C"/>
</dbReference>
<dbReference type="SUPFAM" id="SSF143968">
    <property type="entry name" value="UbiD C-terminal domain-like"/>
    <property type="match status" value="2"/>
</dbReference>
<evidence type="ECO:0000259" key="4">
    <source>
        <dbReference type="Pfam" id="PF20696"/>
    </source>
</evidence>
<dbReference type="EMBL" id="KF901021">
    <property type="protein sequence ID" value="AIF15129.1"/>
    <property type="molecule type" value="Genomic_DNA"/>
</dbReference>
<dbReference type="Gene3D" id="3.40.1670.10">
    <property type="entry name" value="UbiD C-terminal domain-like"/>
    <property type="match status" value="2"/>
</dbReference>
<dbReference type="Pfam" id="PF01977">
    <property type="entry name" value="UbiD"/>
    <property type="match status" value="1"/>
</dbReference>
<dbReference type="NCBIfam" id="TIGR00148">
    <property type="entry name" value="UbiD family decarboxylase"/>
    <property type="match status" value="1"/>
</dbReference>
<dbReference type="SUPFAM" id="SSF50475">
    <property type="entry name" value="FMN-binding split barrel"/>
    <property type="match status" value="1"/>
</dbReference>
<name>A0A075HGL8_9EURY</name>
<dbReference type="GO" id="GO:0016831">
    <property type="term" value="F:carboxy-lyase activity"/>
    <property type="evidence" value="ECO:0007669"/>
    <property type="project" value="InterPro"/>
</dbReference>
<dbReference type="InterPro" id="IPR048304">
    <property type="entry name" value="UbiD_Rift_dom"/>
</dbReference>
<organism evidence="5">
    <name type="scientific">uncultured marine group II/III euryarchaeote KM3_69_H04</name>
    <dbReference type="NCBI Taxonomy" id="1456492"/>
    <lineage>
        <taxon>Archaea</taxon>
        <taxon>Methanobacteriati</taxon>
        <taxon>Methanobacteriota</taxon>
        <taxon>environmental samples</taxon>
    </lineage>
</organism>
<evidence type="ECO:0000259" key="2">
    <source>
        <dbReference type="Pfam" id="PF01977"/>
    </source>
</evidence>
<dbReference type="AlphaFoldDB" id="A0A075HGL8"/>
<protein>
    <submittedName>
        <fullName evidence="5">Carboxylyase-like protein (UbiD)</fullName>
    </submittedName>
</protein>
<dbReference type="GO" id="GO:0005737">
    <property type="term" value="C:cytoplasm"/>
    <property type="evidence" value="ECO:0007669"/>
    <property type="project" value="TreeGrafter"/>
</dbReference>
<comment type="similarity">
    <text evidence="1">Belongs to the UbiD family.</text>
</comment>
<accession>A0A075HGL8</accession>
<feature type="domain" description="3-octaprenyl-4-hydroxybenzoate carboxy-lyase-like Rift-related" evidence="2">
    <location>
        <begin position="123"/>
        <end position="317"/>
    </location>
</feature>
<gene>
    <name evidence="5" type="primary">ubiD</name>
</gene>
<dbReference type="PANTHER" id="PTHR30108:SF17">
    <property type="entry name" value="FERULIC ACID DECARBOXYLASE 1"/>
    <property type="match status" value="1"/>
</dbReference>
<feature type="domain" description="3-octaprenyl-4-hydroxybenzoate carboxy-lyase-like C-terminal" evidence="4">
    <location>
        <begin position="323"/>
        <end position="446"/>
    </location>
</feature>
<evidence type="ECO:0000256" key="1">
    <source>
        <dbReference type="ARBA" id="ARBA00010021"/>
    </source>
</evidence>